<dbReference type="EMBL" id="SHMG01000001">
    <property type="protein sequence ID" value="TAA46248.1"/>
    <property type="molecule type" value="Genomic_DNA"/>
</dbReference>
<evidence type="ECO:0000313" key="4">
    <source>
        <dbReference type="EMBL" id="TAA46248.1"/>
    </source>
</evidence>
<evidence type="ECO:0000256" key="2">
    <source>
        <dbReference type="ARBA" id="ARBA00023315"/>
    </source>
</evidence>
<gene>
    <name evidence="4" type="ORF">EA655_00695</name>
</gene>
<dbReference type="Gene3D" id="3.40.630.30">
    <property type="match status" value="1"/>
</dbReference>
<dbReference type="PROSITE" id="PS51186">
    <property type="entry name" value="GNAT"/>
    <property type="match status" value="1"/>
</dbReference>
<organism evidence="4 5">
    <name type="scientific">Pseudoxanthomonas winnipegensis</name>
    <dbReference type="NCBI Taxonomy" id="2480810"/>
    <lineage>
        <taxon>Bacteria</taxon>
        <taxon>Pseudomonadati</taxon>
        <taxon>Pseudomonadota</taxon>
        <taxon>Gammaproteobacteria</taxon>
        <taxon>Lysobacterales</taxon>
        <taxon>Lysobacteraceae</taxon>
        <taxon>Pseudoxanthomonas</taxon>
    </lineage>
</organism>
<evidence type="ECO:0000256" key="1">
    <source>
        <dbReference type="ARBA" id="ARBA00022679"/>
    </source>
</evidence>
<dbReference type="AlphaFoldDB" id="A0A4Q8M6Z1"/>
<dbReference type="InterPro" id="IPR000182">
    <property type="entry name" value="GNAT_dom"/>
</dbReference>
<dbReference type="PANTHER" id="PTHR43800">
    <property type="entry name" value="PEPTIDYL-LYSINE N-ACETYLTRANSFERASE YJAB"/>
    <property type="match status" value="1"/>
</dbReference>
<comment type="caution">
    <text evidence="4">The sequence shown here is derived from an EMBL/GenBank/DDBJ whole genome shotgun (WGS) entry which is preliminary data.</text>
</comment>
<proteinExistence type="predicted"/>
<evidence type="ECO:0000259" key="3">
    <source>
        <dbReference type="PROSITE" id="PS51186"/>
    </source>
</evidence>
<dbReference type="SUPFAM" id="SSF55729">
    <property type="entry name" value="Acyl-CoA N-acyltransferases (Nat)"/>
    <property type="match status" value="1"/>
</dbReference>
<sequence length="149" mass="16389">MNIRKAGPEDHPSLLGIWEQSVRASHDFLSEQDIQSLLPLVRDHALPSLEVWILCDEASSPIGFMGLDDNKVEALFIAPTSFRRGGGKVMLEHARKLKGALKVDVNEQNPRAVAFYLSNGFVVFGRSPLDSQGLPFPLLHLDEASRSAA</sequence>
<keyword evidence="2" id="KW-0012">Acyltransferase</keyword>
<reference evidence="4 5" key="1">
    <citation type="submission" date="2019-02" db="EMBL/GenBank/DDBJ databases">
        <title>WGS of Pseudoxanthomonas species novum from clinical isolates.</title>
        <authorList>
            <person name="Bernier A.-M."/>
            <person name="Bernard K."/>
            <person name="Vachon A."/>
        </authorList>
    </citation>
    <scope>NUCLEOTIDE SEQUENCE [LARGE SCALE GENOMIC DNA]</scope>
    <source>
        <strain evidence="4 5">NML130969</strain>
    </source>
</reference>
<evidence type="ECO:0000313" key="5">
    <source>
        <dbReference type="Proteomes" id="UP000294164"/>
    </source>
</evidence>
<keyword evidence="1 4" id="KW-0808">Transferase</keyword>
<dbReference type="RefSeq" id="WP_130533063.1">
    <property type="nucleotide sequence ID" value="NZ_SHMG01000001.1"/>
</dbReference>
<dbReference type="OrthoDB" id="9789605at2"/>
<feature type="domain" description="N-acetyltransferase" evidence="3">
    <location>
        <begin position="1"/>
        <end position="143"/>
    </location>
</feature>
<accession>A0A4Q8M6Z1</accession>
<dbReference type="InterPro" id="IPR016181">
    <property type="entry name" value="Acyl_CoA_acyltransferase"/>
</dbReference>
<dbReference type="Proteomes" id="UP000294164">
    <property type="component" value="Unassembled WGS sequence"/>
</dbReference>
<dbReference type="Pfam" id="PF13508">
    <property type="entry name" value="Acetyltransf_7"/>
    <property type="match status" value="1"/>
</dbReference>
<dbReference type="PANTHER" id="PTHR43800:SF1">
    <property type="entry name" value="PEPTIDYL-LYSINE N-ACETYLTRANSFERASE YJAB"/>
    <property type="match status" value="1"/>
</dbReference>
<protein>
    <submittedName>
        <fullName evidence="4">GNAT family N-acetyltransferase</fullName>
    </submittedName>
</protein>
<dbReference type="GO" id="GO:0016747">
    <property type="term" value="F:acyltransferase activity, transferring groups other than amino-acyl groups"/>
    <property type="evidence" value="ECO:0007669"/>
    <property type="project" value="InterPro"/>
</dbReference>
<name>A0A4Q8M6Z1_9GAMM</name>